<evidence type="ECO:0000313" key="2">
    <source>
        <dbReference type="Proteomes" id="UP000275910"/>
    </source>
</evidence>
<dbReference type="Proteomes" id="UP000275910">
    <property type="component" value="Unassembled WGS sequence"/>
</dbReference>
<protein>
    <submittedName>
        <fullName evidence="1">Uncharacterized protein</fullName>
    </submittedName>
</protein>
<comment type="caution">
    <text evidence="1">The sequence shown here is derived from an EMBL/GenBank/DDBJ whole genome shotgun (WGS) entry which is preliminary data.</text>
</comment>
<sequence length="402" mass="43725">MSVPIDVSDRPAGSVSDPGRYRLDLTATRSHVLTIEPGRGNLILGPARMGKKADLHVAADEAIQWRAFEPFATPAGSPWPRYIDYRGNDSGFFAWSQRRGIEQFAWAPAFADARDVDGGGADIRSLQIRLDDVGGHLRLSLPERSSLGLYGDLSRFTAAGVAPHSLSLLPTLSRRRGDAPYALPDLGLLHAATSLSLHAGPLGQPISLAGIERFAALRSLSLWGGFSDWEALAELKDLDSLEIRFAPQLSGLPPLDAWPKLDRFIAYNVDAAAGKTLKAQLKARAKLREWSDYASVSQLRKPEWWQREYGRPFAGWNARSAKAANAAYDTALRALEQAGDAAAVKAAVVAFAAHFNNAKGIETGEREDIGEAVWQFSQLAHVAALGVSEEQALAWFDEARDY</sequence>
<organism evidence="1 2">
    <name type="scientific">Lysobacter enzymogenes</name>
    <dbReference type="NCBI Taxonomy" id="69"/>
    <lineage>
        <taxon>Bacteria</taxon>
        <taxon>Pseudomonadati</taxon>
        <taxon>Pseudomonadota</taxon>
        <taxon>Gammaproteobacteria</taxon>
        <taxon>Lysobacterales</taxon>
        <taxon>Lysobacteraceae</taxon>
        <taxon>Lysobacter</taxon>
    </lineage>
</organism>
<dbReference type="AlphaFoldDB" id="A0A3N2RI40"/>
<reference evidence="1 2" key="1">
    <citation type="submission" date="2018-10" db="EMBL/GenBank/DDBJ databases">
        <title>The genome of Lysobacter enzymogenes OH11.</title>
        <authorList>
            <person name="Liu F."/>
            <person name="Zhao Y."/>
            <person name="Qian G."/>
            <person name="Chen Y."/>
            <person name="Xu H."/>
        </authorList>
    </citation>
    <scope>NUCLEOTIDE SEQUENCE [LARGE SCALE GENOMIC DNA]</scope>
    <source>
        <strain evidence="1 2">OH11</strain>
    </source>
</reference>
<evidence type="ECO:0000313" key="1">
    <source>
        <dbReference type="EMBL" id="ROU07034.1"/>
    </source>
</evidence>
<proteinExistence type="predicted"/>
<dbReference type="EMBL" id="RCTY01000024">
    <property type="protein sequence ID" value="ROU07034.1"/>
    <property type="molecule type" value="Genomic_DNA"/>
</dbReference>
<name>A0A3N2RI40_LYSEN</name>
<dbReference type="RefSeq" id="WP_123647457.1">
    <property type="nucleotide sequence ID" value="NZ_RCTY01000024.1"/>
</dbReference>
<accession>A0A3N2RI40</accession>
<gene>
    <name evidence="1" type="ORF">D9T17_11000</name>
</gene>